<name>A0A9W8CNQ3_9FUNG</name>
<dbReference type="Gene3D" id="1.20.970.10">
    <property type="entry name" value="Transferase, Pyrimidine Nucleoside Phosphorylase, Chain C"/>
    <property type="match status" value="1"/>
</dbReference>
<keyword evidence="2" id="KW-0808">Transferase</keyword>
<accession>A0A9W8CNQ3</accession>
<dbReference type="InterPro" id="IPR017459">
    <property type="entry name" value="Glycosyl_Trfase_fam3_N_dom"/>
</dbReference>
<dbReference type="OrthoDB" id="427800at2759"/>
<dbReference type="AlphaFoldDB" id="A0A9W8CNQ3"/>
<evidence type="ECO:0000256" key="1">
    <source>
        <dbReference type="ARBA" id="ARBA00022676"/>
    </source>
</evidence>
<feature type="domain" description="Glycosyl transferase family 3 N-terminal" evidence="3">
    <location>
        <begin position="13"/>
        <end position="75"/>
    </location>
</feature>
<sequence length="97" mass="10402">MTDASRRQCLREILKSFITDPEGFTPEHAAAGLHSIMRGEASDSQMGGFLTALRLRGVDKRPEMIAALAGEMASNALTPAWATDAKARAELGMVVDI</sequence>
<keyword evidence="1" id="KW-0328">Glycosyltransferase</keyword>
<evidence type="ECO:0000259" key="3">
    <source>
        <dbReference type="Pfam" id="PF02885"/>
    </source>
</evidence>
<evidence type="ECO:0000313" key="4">
    <source>
        <dbReference type="EMBL" id="KAJ1718288.1"/>
    </source>
</evidence>
<evidence type="ECO:0000256" key="2">
    <source>
        <dbReference type="ARBA" id="ARBA00022679"/>
    </source>
</evidence>
<dbReference type="Pfam" id="PF02885">
    <property type="entry name" value="Glycos_trans_3N"/>
    <property type="match status" value="1"/>
</dbReference>
<comment type="caution">
    <text evidence="4">The sequence shown here is derived from an EMBL/GenBank/DDBJ whole genome shotgun (WGS) entry which is preliminary data.</text>
</comment>
<gene>
    <name evidence="4" type="ORF">LPJ61_006715</name>
</gene>
<dbReference type="EMBL" id="JANBOI010003593">
    <property type="protein sequence ID" value="KAJ1718288.1"/>
    <property type="molecule type" value="Genomic_DNA"/>
</dbReference>
<protein>
    <recommendedName>
        <fullName evidence="3">Glycosyl transferase family 3 N-terminal domain-containing protein</fullName>
    </recommendedName>
</protein>
<dbReference type="Proteomes" id="UP001143981">
    <property type="component" value="Unassembled WGS sequence"/>
</dbReference>
<proteinExistence type="predicted"/>
<dbReference type="InterPro" id="IPR036320">
    <property type="entry name" value="Glycosyl_Trfase_fam3_N_dom_sf"/>
</dbReference>
<evidence type="ECO:0000313" key="5">
    <source>
        <dbReference type="Proteomes" id="UP001143981"/>
    </source>
</evidence>
<feature type="non-terminal residue" evidence="4">
    <location>
        <position position="97"/>
    </location>
</feature>
<keyword evidence="5" id="KW-1185">Reference proteome</keyword>
<dbReference type="GO" id="GO:0016757">
    <property type="term" value="F:glycosyltransferase activity"/>
    <property type="evidence" value="ECO:0007669"/>
    <property type="project" value="UniProtKB-KW"/>
</dbReference>
<dbReference type="SUPFAM" id="SSF47648">
    <property type="entry name" value="Nucleoside phosphorylase/phosphoribosyltransferase N-terminal domain"/>
    <property type="match status" value="1"/>
</dbReference>
<organism evidence="4 5">
    <name type="scientific">Coemansia biformis</name>
    <dbReference type="NCBI Taxonomy" id="1286918"/>
    <lineage>
        <taxon>Eukaryota</taxon>
        <taxon>Fungi</taxon>
        <taxon>Fungi incertae sedis</taxon>
        <taxon>Zoopagomycota</taxon>
        <taxon>Kickxellomycotina</taxon>
        <taxon>Kickxellomycetes</taxon>
        <taxon>Kickxellales</taxon>
        <taxon>Kickxellaceae</taxon>
        <taxon>Coemansia</taxon>
    </lineage>
</organism>
<reference evidence="4" key="1">
    <citation type="submission" date="2022-07" db="EMBL/GenBank/DDBJ databases">
        <title>Phylogenomic reconstructions and comparative analyses of Kickxellomycotina fungi.</title>
        <authorList>
            <person name="Reynolds N.K."/>
            <person name="Stajich J.E."/>
            <person name="Barry K."/>
            <person name="Grigoriev I.V."/>
            <person name="Crous P."/>
            <person name="Smith M.E."/>
        </authorList>
    </citation>
    <scope>NUCLEOTIDE SEQUENCE</scope>
    <source>
        <strain evidence="4">BCRC 34381</strain>
    </source>
</reference>